<organism evidence="1">
    <name type="scientific">Faxonius propinquus nudivirus</name>
    <dbReference type="NCBI Taxonomy" id="3139431"/>
    <lineage>
        <taxon>Viruses</taxon>
        <taxon>Viruses incertae sedis</taxon>
        <taxon>Naldaviricetes</taxon>
        <taxon>Lefavirales</taxon>
        <taxon>Nudiviridae</taxon>
    </lineage>
</organism>
<reference evidence="1" key="1">
    <citation type="submission" date="2024-06" db="EMBL/GenBank/DDBJ databases">
        <title>North American crayfish harbour diverse members of the Nudiviridae.</title>
        <authorList>
            <person name="Stratton C."/>
            <person name="Bojko J."/>
        </authorList>
    </citation>
    <scope>NUCLEOTIDE SEQUENCE</scope>
    <source>
        <strain evidence="1">142H</strain>
    </source>
</reference>
<name>A0AAU8GBF7_9VIRU</name>
<proteinExistence type="predicted"/>
<accession>A0AAU8GBF7</accession>
<gene>
    <name evidence="1" type="ORF">FpNV_007</name>
</gene>
<evidence type="ECO:0000313" key="1">
    <source>
        <dbReference type="EMBL" id="XCH39252.1"/>
    </source>
</evidence>
<protein>
    <submittedName>
        <fullName evidence="1">Uncharacterized protein</fullName>
    </submittedName>
</protein>
<dbReference type="EMBL" id="PP955094">
    <property type="protein sequence ID" value="XCH39252.1"/>
    <property type="molecule type" value="Genomic_DNA"/>
</dbReference>
<sequence>MVHIINAVLTPQYLLFGIPELIDFLVIEYLKLDIWSKTKIKKIYNLKYNLHFCVVPSISYEYDTHIPKSIYSTITIPEFSNISCKLEAEASFIRKYSIYKILEKPKIEKRSSEEFDVSSKKICH</sequence>